<dbReference type="InterPro" id="IPR017853">
    <property type="entry name" value="GH"/>
</dbReference>
<dbReference type="EMBL" id="CAKJTG010000004">
    <property type="protein sequence ID" value="CAG9607116.1"/>
    <property type="molecule type" value="Genomic_DNA"/>
</dbReference>
<dbReference type="Pfam" id="PF00704">
    <property type="entry name" value="Glyco_hydro_18"/>
    <property type="match status" value="1"/>
</dbReference>
<dbReference type="GO" id="GO:0004553">
    <property type="term" value="F:hydrolase activity, hydrolyzing O-glycosyl compounds"/>
    <property type="evidence" value="ECO:0007669"/>
    <property type="project" value="InterPro"/>
</dbReference>
<comment type="similarity">
    <text evidence="5">Belongs to the glycosyl hydrolase 18 family.</text>
</comment>
<dbReference type="Gene3D" id="3.10.50.10">
    <property type="match status" value="1"/>
</dbReference>
<dbReference type="PANTHER" id="PTHR46066:SF2">
    <property type="entry name" value="CHITINASE DOMAIN-CONTAINING PROTEIN 1"/>
    <property type="match status" value="1"/>
</dbReference>
<evidence type="ECO:0000259" key="7">
    <source>
        <dbReference type="PROSITE" id="PS51910"/>
    </source>
</evidence>
<feature type="domain" description="SLH" evidence="6">
    <location>
        <begin position="356"/>
        <end position="419"/>
    </location>
</feature>
<dbReference type="InterPro" id="IPR029070">
    <property type="entry name" value="Chitinase_insertion_sf"/>
</dbReference>
<feature type="domain" description="SLH" evidence="6">
    <location>
        <begin position="477"/>
        <end position="538"/>
    </location>
</feature>
<keyword evidence="2 4" id="KW-0378">Hydrolase</keyword>
<dbReference type="PROSITE" id="PS51910">
    <property type="entry name" value="GH18_2"/>
    <property type="match status" value="1"/>
</dbReference>
<name>A0A9C7G6R7_9BACI</name>
<feature type="domain" description="SLH" evidence="6">
    <location>
        <begin position="420"/>
        <end position="476"/>
    </location>
</feature>
<dbReference type="Pfam" id="PF00395">
    <property type="entry name" value="SLH"/>
    <property type="match status" value="3"/>
</dbReference>
<dbReference type="SUPFAM" id="SSF51445">
    <property type="entry name" value="(Trans)glycosidases"/>
    <property type="match status" value="1"/>
</dbReference>
<sequence>MNKFILILIFLTTLLLPMKDLKAEEAMFNMSYIYFGSPNTYVAQVDKTKGSLKVVSPNYFDVNEQGELEVTWKLQSSFVNEMHRRGIKVVPFLANHWNLTAGINGLKNRDKLAKDIAKAIDQYNLDGVNVDIEGLGHSYRNDHNELLRLLRLYIPKQKQVSVSVAANPSNYQKGWHGFYDYKTLSDHSDYLMIMAYDESWESPDSPIGPVASLSFSERSILYAINQGVPKSKIVYGLPFYGRLWKLDGPTTEGINITGRGLSSTRIEPLLNKFNGKSFFDEKSQTPYAKFTIPKNQYDFVGSLKITEGEYIVWYENERSIKTKLRLPKKHNIKGTGSWALYHETADTWDYYTLWLNNRFFADVPNGFWAEEDILHVSSKGWMNGTTNTKFLPGGSLTRAQAALILVRALGYESMNPKEYVFKDTIRHNARKEIEIARELGMIKGVSRTDYNPNSPVTRAQLATMLSNIFKYAPNENEPNPFSDVSPLNTHFDAIQAMSQHGYITGLEGRFRPGDNTSRAQMATMMTRMSEEFEALKAQ</sequence>
<evidence type="ECO:0000256" key="4">
    <source>
        <dbReference type="RuleBase" id="RU000489"/>
    </source>
</evidence>
<dbReference type="InterPro" id="IPR001579">
    <property type="entry name" value="Glyco_hydro_18_chit_AS"/>
</dbReference>
<dbReference type="GO" id="GO:0008061">
    <property type="term" value="F:chitin binding"/>
    <property type="evidence" value="ECO:0007669"/>
    <property type="project" value="InterPro"/>
</dbReference>
<protein>
    <recommendedName>
        <fullName evidence="10">Glycoside hydrolase</fullName>
    </recommendedName>
</protein>
<dbReference type="InterPro" id="IPR011583">
    <property type="entry name" value="Chitinase_II/V-like_cat"/>
</dbReference>
<evidence type="ECO:0000256" key="5">
    <source>
        <dbReference type="RuleBase" id="RU004453"/>
    </source>
</evidence>
<dbReference type="Gene3D" id="3.20.20.80">
    <property type="entry name" value="Glycosidases"/>
    <property type="match status" value="1"/>
</dbReference>
<evidence type="ECO:0000313" key="9">
    <source>
        <dbReference type="Proteomes" id="UP000789845"/>
    </source>
</evidence>
<dbReference type="InterPro" id="IPR001119">
    <property type="entry name" value="SLH_dom"/>
</dbReference>
<dbReference type="InterPro" id="IPR001223">
    <property type="entry name" value="Glyco_hydro18_cat"/>
</dbReference>
<dbReference type="RefSeq" id="WP_230495395.1">
    <property type="nucleotide sequence ID" value="NZ_CAKJTG010000004.1"/>
</dbReference>
<evidence type="ECO:0000259" key="6">
    <source>
        <dbReference type="PROSITE" id="PS51272"/>
    </source>
</evidence>
<reference evidence="8" key="1">
    <citation type="submission" date="2021-10" db="EMBL/GenBank/DDBJ databases">
        <authorList>
            <person name="Criscuolo A."/>
        </authorList>
    </citation>
    <scope>NUCLEOTIDE SEQUENCE</scope>
    <source>
        <strain evidence="8">CIP111885</strain>
    </source>
</reference>
<proteinExistence type="inferred from homology"/>
<dbReference type="PANTHER" id="PTHR46066">
    <property type="entry name" value="CHITINASE DOMAIN-CONTAINING PROTEIN 1 FAMILY MEMBER"/>
    <property type="match status" value="1"/>
</dbReference>
<dbReference type="PROSITE" id="PS51272">
    <property type="entry name" value="SLH"/>
    <property type="match status" value="3"/>
</dbReference>
<dbReference type="Proteomes" id="UP000789845">
    <property type="component" value="Unassembled WGS sequence"/>
</dbReference>
<dbReference type="AlphaFoldDB" id="A0A9C7G6R7"/>
<keyword evidence="1" id="KW-0732">Signal</keyword>
<accession>A0A9C7G6R7</accession>
<dbReference type="GO" id="GO:0005975">
    <property type="term" value="P:carbohydrate metabolic process"/>
    <property type="evidence" value="ECO:0007669"/>
    <property type="project" value="InterPro"/>
</dbReference>
<feature type="domain" description="GH18" evidence="7">
    <location>
        <begin position="29"/>
        <end position="364"/>
    </location>
</feature>
<evidence type="ECO:0000256" key="3">
    <source>
        <dbReference type="ARBA" id="ARBA00023295"/>
    </source>
</evidence>
<keyword evidence="3 4" id="KW-0326">Glycosidase</keyword>
<dbReference type="PROSITE" id="PS01095">
    <property type="entry name" value="GH18_1"/>
    <property type="match status" value="1"/>
</dbReference>
<organism evidence="8 9">
    <name type="scientific">Pseudoneobacillus rhizosphaerae</name>
    <dbReference type="NCBI Taxonomy" id="2880968"/>
    <lineage>
        <taxon>Bacteria</taxon>
        <taxon>Bacillati</taxon>
        <taxon>Bacillota</taxon>
        <taxon>Bacilli</taxon>
        <taxon>Bacillales</taxon>
        <taxon>Bacillaceae</taxon>
        <taxon>Pseudoneobacillus</taxon>
    </lineage>
</organism>
<evidence type="ECO:0000313" key="8">
    <source>
        <dbReference type="EMBL" id="CAG9607116.1"/>
    </source>
</evidence>
<dbReference type="SMART" id="SM00636">
    <property type="entry name" value="Glyco_18"/>
    <property type="match status" value="1"/>
</dbReference>
<gene>
    <name evidence="8" type="ORF">NEOCIP111885_00806</name>
</gene>
<evidence type="ECO:0008006" key="10">
    <source>
        <dbReference type="Google" id="ProtNLM"/>
    </source>
</evidence>
<comment type="caution">
    <text evidence="8">The sequence shown here is derived from an EMBL/GenBank/DDBJ whole genome shotgun (WGS) entry which is preliminary data.</text>
</comment>
<keyword evidence="9" id="KW-1185">Reference proteome</keyword>
<evidence type="ECO:0000256" key="1">
    <source>
        <dbReference type="ARBA" id="ARBA00022729"/>
    </source>
</evidence>
<evidence type="ECO:0000256" key="2">
    <source>
        <dbReference type="ARBA" id="ARBA00022801"/>
    </source>
</evidence>